<organism evidence="4 5">
    <name type="scientific">Lepraria neglecta</name>
    <dbReference type="NCBI Taxonomy" id="209136"/>
    <lineage>
        <taxon>Eukaryota</taxon>
        <taxon>Fungi</taxon>
        <taxon>Dikarya</taxon>
        <taxon>Ascomycota</taxon>
        <taxon>Pezizomycotina</taxon>
        <taxon>Lecanoromycetes</taxon>
        <taxon>OSLEUM clade</taxon>
        <taxon>Lecanoromycetidae</taxon>
        <taxon>Lecanorales</taxon>
        <taxon>Lecanorineae</taxon>
        <taxon>Stereocaulaceae</taxon>
        <taxon>Lepraria</taxon>
    </lineage>
</organism>
<dbReference type="Proteomes" id="UP001276659">
    <property type="component" value="Unassembled WGS sequence"/>
</dbReference>
<reference evidence="4" key="1">
    <citation type="submission" date="2022-11" db="EMBL/GenBank/DDBJ databases">
        <title>Chromosomal genome sequence assembly and mating type (MAT) locus characterization of the leprose asexual lichenized fungus Lepraria neglecta (Nyl.) Erichsen.</title>
        <authorList>
            <person name="Allen J.L."/>
            <person name="Pfeffer B."/>
        </authorList>
    </citation>
    <scope>NUCLEOTIDE SEQUENCE</scope>
    <source>
        <strain evidence="4">Allen 5258</strain>
    </source>
</reference>
<evidence type="ECO:0000256" key="1">
    <source>
        <dbReference type="ARBA" id="ARBA00022603"/>
    </source>
</evidence>
<dbReference type="GO" id="GO:0008168">
    <property type="term" value="F:methyltransferase activity"/>
    <property type="evidence" value="ECO:0007669"/>
    <property type="project" value="UniProtKB-KW"/>
</dbReference>
<accession>A0AAD9ZBQ2</accession>
<dbReference type="PANTHER" id="PTHR43712:SF2">
    <property type="entry name" value="O-METHYLTRANSFERASE CICE"/>
    <property type="match status" value="1"/>
</dbReference>
<keyword evidence="1" id="KW-0489">Methyltransferase</keyword>
<gene>
    <name evidence="4" type="ORF">OEA41_002256</name>
</gene>
<keyword evidence="5" id="KW-1185">Reference proteome</keyword>
<dbReference type="SUPFAM" id="SSF46785">
    <property type="entry name" value="Winged helix' DNA-binding domain"/>
    <property type="match status" value="1"/>
</dbReference>
<dbReference type="GO" id="GO:0032259">
    <property type="term" value="P:methylation"/>
    <property type="evidence" value="ECO:0007669"/>
    <property type="project" value="UniProtKB-KW"/>
</dbReference>
<evidence type="ECO:0000313" key="4">
    <source>
        <dbReference type="EMBL" id="KAK3175010.1"/>
    </source>
</evidence>
<name>A0AAD9ZBQ2_9LECA</name>
<keyword evidence="2" id="KW-0808">Transferase</keyword>
<proteinExistence type="predicted"/>
<dbReference type="InterPro" id="IPR036390">
    <property type="entry name" value="WH_DNA-bd_sf"/>
</dbReference>
<dbReference type="EMBL" id="JASNWA010000006">
    <property type="protein sequence ID" value="KAK3175010.1"/>
    <property type="molecule type" value="Genomic_DNA"/>
</dbReference>
<evidence type="ECO:0000256" key="2">
    <source>
        <dbReference type="ARBA" id="ARBA00022679"/>
    </source>
</evidence>
<sequence>MAAARQSDLQSRIQAVEKELEALLADVRSDDDARKQLLDIAHKATAMVEAHSETIWRLLFIPHVNVSIRTAIEIGLFETLNKTRITGGDKLLTVSILRPLAAMHFVIETGFQTYVAGPVSKALAIPGLFKFMHDDAVHSCIKVHEFLAQNGFKNPEGPNGPFQHAEKTDLHMFPWLMQ</sequence>
<protein>
    <submittedName>
        <fullName evidence="4">Uncharacterized protein</fullName>
    </submittedName>
</protein>
<dbReference type="AlphaFoldDB" id="A0AAD9ZBQ2"/>
<evidence type="ECO:0000256" key="3">
    <source>
        <dbReference type="ARBA" id="ARBA00022691"/>
    </source>
</evidence>
<evidence type="ECO:0000313" key="5">
    <source>
        <dbReference type="Proteomes" id="UP001276659"/>
    </source>
</evidence>
<keyword evidence="3" id="KW-0949">S-adenosyl-L-methionine</keyword>
<dbReference type="PANTHER" id="PTHR43712">
    <property type="entry name" value="PUTATIVE (AFU_ORTHOLOGUE AFUA_4G14580)-RELATED"/>
    <property type="match status" value="1"/>
</dbReference>
<comment type="caution">
    <text evidence="4">The sequence shown here is derived from an EMBL/GenBank/DDBJ whole genome shotgun (WGS) entry which is preliminary data.</text>
</comment>